<dbReference type="GO" id="GO:0071949">
    <property type="term" value="F:FAD binding"/>
    <property type="evidence" value="ECO:0007669"/>
    <property type="project" value="InterPro"/>
</dbReference>
<dbReference type="NCBIfam" id="TIGR00179">
    <property type="entry name" value="murB"/>
    <property type="match status" value="1"/>
</dbReference>
<comment type="cofactor">
    <cofactor evidence="1 20">
        <name>FAD</name>
        <dbReference type="ChEBI" id="CHEBI:57692"/>
    </cofactor>
</comment>
<dbReference type="GO" id="GO:0009252">
    <property type="term" value="P:peptidoglycan biosynthetic process"/>
    <property type="evidence" value="ECO:0007669"/>
    <property type="project" value="UniProtKB-UniRule"/>
</dbReference>
<dbReference type="GO" id="GO:0071555">
    <property type="term" value="P:cell wall organization"/>
    <property type="evidence" value="ECO:0007669"/>
    <property type="project" value="UniProtKB-KW"/>
</dbReference>
<evidence type="ECO:0000256" key="16">
    <source>
        <dbReference type="ARBA" id="ARBA00023306"/>
    </source>
</evidence>
<dbReference type="PANTHER" id="PTHR21071">
    <property type="entry name" value="UDP-N-ACETYLENOLPYRUVOYLGLUCOSAMINE REDUCTASE"/>
    <property type="match status" value="1"/>
</dbReference>
<dbReference type="NCBIfam" id="NF000755">
    <property type="entry name" value="PRK00046.1"/>
    <property type="match status" value="1"/>
</dbReference>
<evidence type="ECO:0000256" key="6">
    <source>
        <dbReference type="ARBA" id="ARBA00012518"/>
    </source>
</evidence>
<comment type="pathway">
    <text evidence="4 20">Cell wall biogenesis; peptidoglycan biosynthesis.</text>
</comment>
<feature type="active site" evidence="20">
    <location>
        <position position="169"/>
    </location>
</feature>
<evidence type="ECO:0000256" key="11">
    <source>
        <dbReference type="ARBA" id="ARBA00022827"/>
    </source>
</evidence>
<gene>
    <name evidence="20" type="primary">murB</name>
    <name evidence="22" type="ORF">SAMN02745752_02378</name>
</gene>
<dbReference type="Gene3D" id="3.90.78.10">
    <property type="entry name" value="UDP-N-acetylenolpyruvoylglucosamine reductase, C-terminal domain"/>
    <property type="match status" value="1"/>
</dbReference>
<evidence type="ECO:0000256" key="18">
    <source>
        <dbReference type="ARBA" id="ARBA00031026"/>
    </source>
</evidence>
<keyword evidence="11 20" id="KW-0274">FAD</keyword>
<keyword evidence="12 20" id="KW-0521">NADP</keyword>
<evidence type="ECO:0000313" key="23">
    <source>
        <dbReference type="Proteomes" id="UP000182350"/>
    </source>
</evidence>
<dbReference type="InterPro" id="IPR016166">
    <property type="entry name" value="FAD-bd_PCMH"/>
</dbReference>
<dbReference type="RefSeq" id="WP_072326719.1">
    <property type="nucleotide sequence ID" value="NZ_FPJW01000009.1"/>
</dbReference>
<evidence type="ECO:0000256" key="12">
    <source>
        <dbReference type="ARBA" id="ARBA00022857"/>
    </source>
</evidence>
<dbReference type="SUPFAM" id="SSF56176">
    <property type="entry name" value="FAD-binding/transporter-associated domain-like"/>
    <property type="match status" value="1"/>
</dbReference>
<dbReference type="UniPathway" id="UPA00219"/>
<comment type="similarity">
    <text evidence="5 20">Belongs to the MurB family.</text>
</comment>
<keyword evidence="8 20" id="KW-0963">Cytoplasm</keyword>
<evidence type="ECO:0000256" key="14">
    <source>
        <dbReference type="ARBA" id="ARBA00022984"/>
    </source>
</evidence>
<evidence type="ECO:0000256" key="15">
    <source>
        <dbReference type="ARBA" id="ARBA00023002"/>
    </source>
</evidence>
<evidence type="ECO:0000256" key="3">
    <source>
        <dbReference type="ARBA" id="ARBA00004496"/>
    </source>
</evidence>
<feature type="active site" description="Proton donor" evidence="20">
    <location>
        <position position="247"/>
    </location>
</feature>
<dbReference type="HAMAP" id="MF_00037">
    <property type="entry name" value="MurB"/>
    <property type="match status" value="1"/>
</dbReference>
<evidence type="ECO:0000256" key="4">
    <source>
        <dbReference type="ARBA" id="ARBA00004752"/>
    </source>
</evidence>
<dbReference type="Pfam" id="PF01565">
    <property type="entry name" value="FAD_binding_4"/>
    <property type="match status" value="1"/>
</dbReference>
<sequence>MIFKQPQADLTGLNTLGFTCHAPWLVRADHPDELPEIFDFALSLNLPVFPLGGGSNVILRSTLNALVLQQQARPLEWPQQLPDQLCLRVPAGNNWHQLVMETTAWGYHGLENLALIPGQAGAAPIQNIGAYGAEVADCLLAVEGWWLPRNGQAARFEVIPAADCALAYRDSRFKRDWKGRFVITALQLQLKRQAEPRLGYGDLAERLQRRLQQQVDDLPLPQLIAETVADIRREKLPDPAVIGNVGSFFKNPLVSHQQAEQLKADWPQLPTYRAEQGVKLAAGWLIDQCGFKGFQQGAVGVHDRQALVLVHQGGGDAEQLLALAEKIRAEVQKRFAVSLEREPEVVGCQ</sequence>
<evidence type="ECO:0000256" key="17">
    <source>
        <dbReference type="ARBA" id="ARBA00023316"/>
    </source>
</evidence>
<dbReference type="InterPro" id="IPR011601">
    <property type="entry name" value="MurB_C"/>
</dbReference>
<dbReference type="EC" id="1.3.1.98" evidence="6 20"/>
<dbReference type="PROSITE" id="PS51387">
    <property type="entry name" value="FAD_PCMH"/>
    <property type="match status" value="1"/>
</dbReference>
<evidence type="ECO:0000313" key="22">
    <source>
        <dbReference type="EMBL" id="SFX65404.1"/>
    </source>
</evidence>
<dbReference type="GO" id="GO:0008762">
    <property type="term" value="F:UDP-N-acetylmuramate dehydrogenase activity"/>
    <property type="evidence" value="ECO:0007669"/>
    <property type="project" value="UniProtKB-UniRule"/>
</dbReference>
<evidence type="ECO:0000256" key="19">
    <source>
        <dbReference type="ARBA" id="ARBA00048914"/>
    </source>
</evidence>
<dbReference type="SUPFAM" id="SSF56194">
    <property type="entry name" value="Uridine diphospho-N-Acetylenolpyruvylglucosamine reductase, MurB, C-terminal domain"/>
    <property type="match status" value="1"/>
</dbReference>
<feature type="active site" evidence="20">
    <location>
        <position position="342"/>
    </location>
</feature>
<dbReference type="GO" id="GO:0005829">
    <property type="term" value="C:cytosol"/>
    <property type="evidence" value="ECO:0007669"/>
    <property type="project" value="TreeGrafter"/>
</dbReference>
<dbReference type="GO" id="GO:0008360">
    <property type="term" value="P:regulation of cell shape"/>
    <property type="evidence" value="ECO:0007669"/>
    <property type="project" value="UniProtKB-KW"/>
</dbReference>
<keyword evidence="9 20" id="KW-0132">Cell division</keyword>
<comment type="catalytic activity">
    <reaction evidence="19 20">
        <text>UDP-N-acetyl-alpha-D-muramate + NADP(+) = UDP-N-acetyl-3-O-(1-carboxyvinyl)-alpha-D-glucosamine + NADPH + H(+)</text>
        <dbReference type="Rhea" id="RHEA:12248"/>
        <dbReference type="ChEBI" id="CHEBI:15378"/>
        <dbReference type="ChEBI" id="CHEBI:57783"/>
        <dbReference type="ChEBI" id="CHEBI:58349"/>
        <dbReference type="ChEBI" id="CHEBI:68483"/>
        <dbReference type="ChEBI" id="CHEBI:70757"/>
        <dbReference type="EC" id="1.3.1.98"/>
    </reaction>
</comment>
<reference evidence="22 23" key="1">
    <citation type="submission" date="2016-11" db="EMBL/GenBank/DDBJ databases">
        <authorList>
            <person name="Jaros S."/>
            <person name="Januszkiewicz K."/>
            <person name="Wedrychowicz H."/>
        </authorList>
    </citation>
    <scope>NUCLEOTIDE SEQUENCE [LARGE SCALE GENOMIC DNA]</scope>
    <source>
        <strain evidence="22 23">DSM 21637</strain>
    </source>
</reference>
<evidence type="ECO:0000256" key="2">
    <source>
        <dbReference type="ARBA" id="ARBA00003921"/>
    </source>
</evidence>
<proteinExistence type="inferred from homology"/>
<dbReference type="OrthoDB" id="9804753at2"/>
<evidence type="ECO:0000256" key="5">
    <source>
        <dbReference type="ARBA" id="ARBA00010485"/>
    </source>
</evidence>
<evidence type="ECO:0000256" key="1">
    <source>
        <dbReference type="ARBA" id="ARBA00001974"/>
    </source>
</evidence>
<keyword evidence="23" id="KW-1185">Reference proteome</keyword>
<keyword evidence="15 20" id="KW-0560">Oxidoreductase</keyword>
<name>A0A1K1YVL6_9GAMM</name>
<feature type="domain" description="FAD-binding PCMH-type" evidence="21">
    <location>
        <begin position="18"/>
        <end position="193"/>
    </location>
</feature>
<keyword evidence="16 20" id="KW-0131">Cell cycle</keyword>
<dbReference type="Gene3D" id="3.30.43.10">
    <property type="entry name" value="Uridine Diphospho-n-acetylenolpyruvylglucosamine Reductase, domain 2"/>
    <property type="match status" value="1"/>
</dbReference>
<dbReference type="InterPro" id="IPR016167">
    <property type="entry name" value="FAD-bd_PCMH_sub1"/>
</dbReference>
<dbReference type="AlphaFoldDB" id="A0A1K1YVL6"/>
<dbReference type="EMBL" id="FPJW01000009">
    <property type="protein sequence ID" value="SFX65404.1"/>
    <property type="molecule type" value="Genomic_DNA"/>
</dbReference>
<dbReference type="InterPro" id="IPR036318">
    <property type="entry name" value="FAD-bd_PCMH-like_sf"/>
</dbReference>
<dbReference type="InterPro" id="IPR036635">
    <property type="entry name" value="MurB_C_sf"/>
</dbReference>
<accession>A0A1K1YVL6</accession>
<evidence type="ECO:0000256" key="9">
    <source>
        <dbReference type="ARBA" id="ARBA00022618"/>
    </source>
</evidence>
<evidence type="ECO:0000256" key="20">
    <source>
        <dbReference type="HAMAP-Rule" id="MF_00037"/>
    </source>
</evidence>
<dbReference type="InterPro" id="IPR003170">
    <property type="entry name" value="MurB"/>
</dbReference>
<evidence type="ECO:0000256" key="8">
    <source>
        <dbReference type="ARBA" id="ARBA00022490"/>
    </source>
</evidence>
<evidence type="ECO:0000256" key="10">
    <source>
        <dbReference type="ARBA" id="ARBA00022630"/>
    </source>
</evidence>
<dbReference type="InterPro" id="IPR006094">
    <property type="entry name" value="Oxid_FAD_bind_N"/>
</dbReference>
<dbReference type="Pfam" id="PF02873">
    <property type="entry name" value="MurB_C"/>
    <property type="match status" value="1"/>
</dbReference>
<comment type="subcellular location">
    <subcellularLocation>
        <location evidence="3 20">Cytoplasm</location>
    </subcellularLocation>
</comment>
<dbReference type="InterPro" id="IPR016169">
    <property type="entry name" value="FAD-bd_PCMH_sub2"/>
</dbReference>
<dbReference type="Gene3D" id="3.30.465.10">
    <property type="match status" value="1"/>
</dbReference>
<dbReference type="GO" id="GO:0051301">
    <property type="term" value="P:cell division"/>
    <property type="evidence" value="ECO:0007669"/>
    <property type="project" value="UniProtKB-KW"/>
</dbReference>
<dbReference type="PANTHER" id="PTHR21071:SF4">
    <property type="entry name" value="UDP-N-ACETYLENOLPYRUVOYLGLUCOSAMINE REDUCTASE"/>
    <property type="match status" value="1"/>
</dbReference>
<comment type="function">
    <text evidence="2 20">Cell wall formation.</text>
</comment>
<evidence type="ECO:0000256" key="7">
    <source>
        <dbReference type="ARBA" id="ARBA00015188"/>
    </source>
</evidence>
<dbReference type="Proteomes" id="UP000182350">
    <property type="component" value="Unassembled WGS sequence"/>
</dbReference>
<keyword evidence="14 20" id="KW-0573">Peptidoglycan synthesis</keyword>
<keyword evidence="13 20" id="KW-0133">Cell shape</keyword>
<dbReference type="STRING" id="1122209.SAMN02745752_02378"/>
<keyword evidence="10 20" id="KW-0285">Flavoprotein</keyword>
<protein>
    <recommendedName>
        <fullName evidence="7 20">UDP-N-acetylenolpyruvoylglucosamine reductase</fullName>
        <ecNumber evidence="6 20">1.3.1.98</ecNumber>
    </recommendedName>
    <alternativeName>
        <fullName evidence="18 20">UDP-N-acetylmuramate dehydrogenase</fullName>
    </alternativeName>
</protein>
<evidence type="ECO:0000256" key="13">
    <source>
        <dbReference type="ARBA" id="ARBA00022960"/>
    </source>
</evidence>
<evidence type="ECO:0000259" key="21">
    <source>
        <dbReference type="PROSITE" id="PS51387"/>
    </source>
</evidence>
<organism evidence="22 23">
    <name type="scientific">Marinospirillum alkaliphilum DSM 21637</name>
    <dbReference type="NCBI Taxonomy" id="1122209"/>
    <lineage>
        <taxon>Bacteria</taxon>
        <taxon>Pseudomonadati</taxon>
        <taxon>Pseudomonadota</taxon>
        <taxon>Gammaproteobacteria</taxon>
        <taxon>Oceanospirillales</taxon>
        <taxon>Oceanospirillaceae</taxon>
        <taxon>Marinospirillum</taxon>
    </lineage>
</organism>
<keyword evidence="17 20" id="KW-0961">Cell wall biogenesis/degradation</keyword>